<organism evidence="7 8">
    <name type="scientific">Demequina lutea</name>
    <dbReference type="NCBI Taxonomy" id="431489"/>
    <lineage>
        <taxon>Bacteria</taxon>
        <taxon>Bacillati</taxon>
        <taxon>Actinomycetota</taxon>
        <taxon>Actinomycetes</taxon>
        <taxon>Micrococcales</taxon>
        <taxon>Demequinaceae</taxon>
        <taxon>Demequina</taxon>
    </lineage>
</organism>
<evidence type="ECO:0000256" key="3">
    <source>
        <dbReference type="ARBA" id="ARBA00023136"/>
    </source>
</evidence>
<feature type="signal peptide" evidence="6">
    <location>
        <begin position="1"/>
        <end position="22"/>
    </location>
</feature>
<comment type="caution">
    <text evidence="7">The sequence shown here is derived from an EMBL/GenBank/DDBJ whole genome shotgun (WGS) entry which is preliminary data.</text>
</comment>
<evidence type="ECO:0000313" key="7">
    <source>
        <dbReference type="EMBL" id="NYI42432.1"/>
    </source>
</evidence>
<proteinExistence type="predicted"/>
<dbReference type="EMBL" id="JACBZO010000001">
    <property type="protein sequence ID" value="NYI42432.1"/>
    <property type="molecule type" value="Genomic_DNA"/>
</dbReference>
<name>A0A7Y9ZBQ0_9MICO</name>
<keyword evidence="2 6" id="KW-0732">Signal</keyword>
<keyword evidence="1" id="KW-1003">Cell membrane</keyword>
<dbReference type="RefSeq" id="WP_238579368.1">
    <property type="nucleotide sequence ID" value="NZ_BBRC01000002.1"/>
</dbReference>
<keyword evidence="8" id="KW-1185">Reference proteome</keyword>
<evidence type="ECO:0000256" key="5">
    <source>
        <dbReference type="ARBA" id="ARBA00023288"/>
    </source>
</evidence>
<dbReference type="PANTHER" id="PTHR43649">
    <property type="entry name" value="ARABINOSE-BINDING PROTEIN-RELATED"/>
    <property type="match status" value="1"/>
</dbReference>
<dbReference type="Proteomes" id="UP000547973">
    <property type="component" value="Unassembled WGS sequence"/>
</dbReference>
<keyword evidence="4" id="KW-0564">Palmitate</keyword>
<accession>A0A7Y9ZBQ0</accession>
<evidence type="ECO:0000256" key="2">
    <source>
        <dbReference type="ARBA" id="ARBA00022729"/>
    </source>
</evidence>
<dbReference type="InterPro" id="IPR050490">
    <property type="entry name" value="Bact_solute-bd_prot1"/>
</dbReference>
<dbReference type="Gene3D" id="3.40.190.10">
    <property type="entry name" value="Periplasmic binding protein-like II"/>
    <property type="match status" value="1"/>
</dbReference>
<dbReference type="Pfam" id="PF01547">
    <property type="entry name" value="SBP_bac_1"/>
    <property type="match status" value="1"/>
</dbReference>
<keyword evidence="5" id="KW-0449">Lipoprotein</keyword>
<evidence type="ECO:0000256" key="4">
    <source>
        <dbReference type="ARBA" id="ARBA00023139"/>
    </source>
</evidence>
<dbReference type="InterPro" id="IPR006059">
    <property type="entry name" value="SBP"/>
</dbReference>
<keyword evidence="7" id="KW-0813">Transport</keyword>
<dbReference type="PANTHER" id="PTHR43649:SF33">
    <property type="entry name" value="POLYGALACTURONAN_RHAMNOGALACTURONAN-BINDING PROTEIN YTCQ"/>
    <property type="match status" value="1"/>
</dbReference>
<gene>
    <name evidence="7" type="ORF">BKA03_002551</name>
</gene>
<keyword evidence="3" id="KW-0472">Membrane</keyword>
<keyword evidence="7" id="KW-0762">Sugar transport</keyword>
<dbReference type="AlphaFoldDB" id="A0A7Y9ZBQ0"/>
<evidence type="ECO:0000313" key="8">
    <source>
        <dbReference type="Proteomes" id="UP000547973"/>
    </source>
</evidence>
<evidence type="ECO:0000256" key="1">
    <source>
        <dbReference type="ARBA" id="ARBA00022475"/>
    </source>
</evidence>
<evidence type="ECO:0000256" key="6">
    <source>
        <dbReference type="SAM" id="SignalP"/>
    </source>
</evidence>
<dbReference type="SUPFAM" id="SSF53850">
    <property type="entry name" value="Periplasmic binding protein-like II"/>
    <property type="match status" value="1"/>
</dbReference>
<reference evidence="7 8" key="1">
    <citation type="submission" date="2020-07" db="EMBL/GenBank/DDBJ databases">
        <title>Sequencing the genomes of 1000 actinobacteria strains.</title>
        <authorList>
            <person name="Klenk H.-P."/>
        </authorList>
    </citation>
    <scope>NUCLEOTIDE SEQUENCE [LARGE SCALE GENOMIC DNA]</scope>
    <source>
        <strain evidence="7 8">DSM 19970</strain>
    </source>
</reference>
<dbReference type="PROSITE" id="PS51257">
    <property type="entry name" value="PROKAR_LIPOPROTEIN"/>
    <property type="match status" value="1"/>
</dbReference>
<feature type="chain" id="PRO_5039211683" evidence="6">
    <location>
        <begin position="23"/>
        <end position="439"/>
    </location>
</feature>
<protein>
    <submittedName>
        <fullName evidence="7">Multiple sugar transport system substrate-binding protein</fullName>
    </submittedName>
</protein>
<dbReference type="CDD" id="cd13585">
    <property type="entry name" value="PBP2_TMBP_like"/>
    <property type="match status" value="1"/>
</dbReference>
<sequence>MKHQRAAAAAAAVFATALMVTACSSTSSTSAVTASGAAAPGKVITLDYWAWGNGWDQDIAVWNKEHPDIQVRHTDAGGGNDSSAKLLAAVRAGNAPDLALIENTSLPRMIVAGVPLDITDYVKDIKGAYADGTWAQTTFDGHTYAYPQDVGPMALVYRSDIFQKYGLDAPVTWDDFRKDAEVLKAQDPTATLATLTTDGWGWYAAVAAQVGDMWWSLSGDTWTVNINGDGSKKVMNFFQGMYDDKLITTEPILTPEYNAKLNDGTMLSWPSAVWAPGVLYGVAPDTAGDWSLAPLPRWNANDATVSYQGGSSVAVVSTSKHPKEAAEFGAWLNASPEGSQLILNVQNSYPAAIAGQEAAKKQDPPKLMPQQTDYYDIVAKIASDTRPVTWGPDTDVAQSAFTDAMNAAVQNGTSWADALDATQKAVVADMKEKGFKVSN</sequence>